<dbReference type="Proteomes" id="UP001230065">
    <property type="component" value="Unassembled WGS sequence"/>
</dbReference>
<evidence type="ECO:0000256" key="11">
    <source>
        <dbReference type="ARBA" id="ARBA00049340"/>
    </source>
</evidence>
<dbReference type="PRINTS" id="PR00695">
    <property type="entry name" value="CUNO2RDTASE"/>
</dbReference>
<feature type="region of interest" description="Disordered" evidence="13">
    <location>
        <begin position="241"/>
        <end position="269"/>
    </location>
</feature>
<gene>
    <name evidence="15" type="ORF">RF687_08380</name>
</gene>
<accession>A0AAW8L3F9</accession>
<sequence length="566" mass="57943">MTKTPDAQAPSPDEAAAPETAGSENAPSQDAASQETERSGADSAAQAPGDTADGRAAAGADKPDAAHRRAVTAGTAPAIDRNRRPLTGGAGPTAGDRTAASPSGGLLQPADRRGVLMGLLTAGAAVVVGSVIGSRGQGGATQDVTPTGNTVNATITVEGLRFVPDTVDVTPGDRLVITLDNTADQVHDLVLATGQTTGRIAARAKGTLDAGIVAGPIEGWCSIAGHRAQGMVFHVTAGGAAAGGHQHGDHQHGGGQSNQAGSGKDAVPDYSAQLPAGFKAFDAALPPAPTSPDGGPMTHRHTFTVKEQVMPVGAGVTQRRLTFNGQVPGPVLRGKVGDTFEITLVNDGTMSHSLDFHAGITPPDQAMRSINPGESLVYTFKAQHSGIWLYHCSTSPMSLHLAAGMHGAVIIDPPGLTAVDHEYVIVASEVYLGPEGGEPNTEKIAAKTPDLMTFNGVAFQYHQQPLKAKVGERVRFWVMAAGPSLPTSFHAVGLQFDQVFFEGAWTLGGPNRIGAAWSGGSQALGLQPAQGGFVECVASEPGHYVFVTHSFADMEKGAHGVLEVTA</sequence>
<evidence type="ECO:0000256" key="6">
    <source>
        <dbReference type="ARBA" id="ARBA00017290"/>
    </source>
</evidence>
<comment type="caution">
    <text evidence="15">The sequence shown here is derived from an EMBL/GenBank/DDBJ whole genome shotgun (WGS) entry which is preliminary data.</text>
</comment>
<evidence type="ECO:0000256" key="10">
    <source>
        <dbReference type="ARBA" id="ARBA00023008"/>
    </source>
</evidence>
<dbReference type="InterPro" id="IPR011707">
    <property type="entry name" value="Cu-oxidase-like_N"/>
</dbReference>
<feature type="binding site" description="type 1 copper site" evidence="12">
    <location>
        <position position="400"/>
    </location>
    <ligand>
        <name>Cu cation</name>
        <dbReference type="ChEBI" id="CHEBI:23378"/>
        <label>1</label>
    </ligand>
</feature>
<evidence type="ECO:0000256" key="4">
    <source>
        <dbReference type="ARBA" id="ARBA00011233"/>
    </source>
</evidence>
<organism evidence="15 16">
    <name type="scientific">Actinomyces oris</name>
    <dbReference type="NCBI Taxonomy" id="544580"/>
    <lineage>
        <taxon>Bacteria</taxon>
        <taxon>Bacillati</taxon>
        <taxon>Actinomycetota</taxon>
        <taxon>Actinomycetes</taxon>
        <taxon>Actinomycetales</taxon>
        <taxon>Actinomycetaceae</taxon>
        <taxon>Actinomyces</taxon>
    </lineage>
</organism>
<feature type="binding site" description="type 1 copper site" evidence="12">
    <location>
        <position position="352"/>
    </location>
    <ligand>
        <name>Cu cation</name>
        <dbReference type="ChEBI" id="CHEBI:23378"/>
        <label>1</label>
    </ligand>
</feature>
<dbReference type="GO" id="GO:0005507">
    <property type="term" value="F:copper ion binding"/>
    <property type="evidence" value="ECO:0007669"/>
    <property type="project" value="InterPro"/>
</dbReference>
<dbReference type="CDD" id="cd11020">
    <property type="entry name" value="CuRO_1_CuNIR"/>
    <property type="match status" value="1"/>
</dbReference>
<comment type="cofactor">
    <cofactor evidence="2 12">
        <name>Cu(2+)</name>
        <dbReference type="ChEBI" id="CHEBI:29036"/>
    </cofactor>
</comment>
<keyword evidence="8" id="KW-0677">Repeat</keyword>
<feature type="binding site" description="type 1 copper site" evidence="12">
    <location>
        <position position="357"/>
    </location>
    <ligand>
        <name>Cu cation</name>
        <dbReference type="ChEBI" id="CHEBI:23378"/>
        <label>1</label>
    </ligand>
</feature>
<dbReference type="EMBL" id="JAMZMF010000011">
    <property type="protein sequence ID" value="MDR0177960.1"/>
    <property type="molecule type" value="Genomic_DNA"/>
</dbReference>
<dbReference type="InterPro" id="IPR045087">
    <property type="entry name" value="Cu-oxidase_fam"/>
</dbReference>
<evidence type="ECO:0000256" key="7">
    <source>
        <dbReference type="ARBA" id="ARBA00022723"/>
    </source>
</evidence>
<dbReference type="GO" id="GO:0050421">
    <property type="term" value="F:nitrite reductase (NO-forming) activity"/>
    <property type="evidence" value="ECO:0007669"/>
    <property type="project" value="UniProtKB-EC"/>
</dbReference>
<name>A0AAW8L3F9_9ACTO</name>
<comment type="subunit">
    <text evidence="4">Homotrimer.</text>
</comment>
<reference evidence="15" key="1">
    <citation type="submission" date="2022-06" db="EMBL/GenBank/DDBJ databases">
        <title>Draft Genome Sequences of Three Actinomyces oris Strains, Isolated from Healthy Human Feces.</title>
        <authorList>
            <person name="Ye Y."/>
            <person name="Liu C."/>
            <person name="Zhao J."/>
            <person name="Xu J."/>
            <person name="Huang H."/>
            <person name="Wang B."/>
            <person name="Wei J."/>
            <person name="Jing X."/>
        </authorList>
    </citation>
    <scope>NUCLEOTIDE SEQUENCE</scope>
    <source>
        <strain evidence="15">CNGBCC1803727</strain>
    </source>
</reference>
<feature type="binding site" description="type 1 copper site" evidence="12">
    <location>
        <position position="391"/>
    </location>
    <ligand>
        <name>Cu cation</name>
        <dbReference type="ChEBI" id="CHEBI:23378"/>
        <label>1</label>
    </ligand>
</feature>
<comment type="similarity">
    <text evidence="3">Belongs to the multicopper oxidase family.</text>
</comment>
<protein>
    <recommendedName>
        <fullName evidence="6">Copper-containing nitrite reductase</fullName>
        <ecNumber evidence="5">1.7.2.1</ecNumber>
    </recommendedName>
</protein>
<feature type="binding site" description="type 1 copper site" evidence="12">
    <location>
        <position position="405"/>
    </location>
    <ligand>
        <name>Cu cation</name>
        <dbReference type="ChEBI" id="CHEBI:23378"/>
        <label>1</label>
    </ligand>
</feature>
<feature type="domain" description="Plastocyanin-like" evidence="14">
    <location>
        <begin position="309"/>
        <end position="414"/>
    </location>
</feature>
<feature type="binding site" description="type 1 copper site" evidence="12">
    <location>
        <position position="549"/>
    </location>
    <ligand>
        <name>Cu cation</name>
        <dbReference type="ChEBI" id="CHEBI:23378"/>
        <label>1</label>
    </ligand>
</feature>
<evidence type="ECO:0000256" key="2">
    <source>
        <dbReference type="ARBA" id="ARBA00001973"/>
    </source>
</evidence>
<dbReference type="InterPro" id="IPR001287">
    <property type="entry name" value="NO2-reductase_Cu"/>
</dbReference>
<dbReference type="RefSeq" id="WP_308679978.1">
    <property type="nucleotide sequence ID" value="NZ_JAMZMF010000011.1"/>
</dbReference>
<evidence type="ECO:0000256" key="12">
    <source>
        <dbReference type="PIRSR" id="PIRSR601287-1"/>
    </source>
</evidence>
<evidence type="ECO:0000256" key="1">
    <source>
        <dbReference type="ARBA" id="ARBA00001960"/>
    </source>
</evidence>
<dbReference type="InterPro" id="IPR008972">
    <property type="entry name" value="Cupredoxin"/>
</dbReference>
<dbReference type="SUPFAM" id="SSF49503">
    <property type="entry name" value="Cupredoxins"/>
    <property type="match status" value="3"/>
</dbReference>
<keyword evidence="9" id="KW-0560">Oxidoreductase</keyword>
<evidence type="ECO:0000256" key="9">
    <source>
        <dbReference type="ARBA" id="ARBA00023002"/>
    </source>
</evidence>
<evidence type="ECO:0000256" key="5">
    <source>
        <dbReference type="ARBA" id="ARBA00011882"/>
    </source>
</evidence>
<comment type="catalytic activity">
    <reaction evidence="11">
        <text>nitric oxide + Fe(III)-[cytochrome c] + H2O = Fe(II)-[cytochrome c] + nitrite + 2 H(+)</text>
        <dbReference type="Rhea" id="RHEA:15233"/>
        <dbReference type="Rhea" id="RHEA-COMP:10350"/>
        <dbReference type="Rhea" id="RHEA-COMP:14399"/>
        <dbReference type="ChEBI" id="CHEBI:15377"/>
        <dbReference type="ChEBI" id="CHEBI:15378"/>
        <dbReference type="ChEBI" id="CHEBI:16301"/>
        <dbReference type="ChEBI" id="CHEBI:16480"/>
        <dbReference type="ChEBI" id="CHEBI:29033"/>
        <dbReference type="ChEBI" id="CHEBI:29034"/>
        <dbReference type="EC" id="1.7.2.1"/>
    </reaction>
</comment>
<keyword evidence="10 12" id="KW-0186">Copper</keyword>
<feature type="region of interest" description="Disordered" evidence="13">
    <location>
        <begin position="1"/>
        <end position="107"/>
    </location>
</feature>
<dbReference type="AlphaFoldDB" id="A0AAW8L3F9"/>
<evidence type="ECO:0000256" key="3">
    <source>
        <dbReference type="ARBA" id="ARBA00010609"/>
    </source>
</evidence>
<dbReference type="Gene3D" id="2.60.40.420">
    <property type="entry name" value="Cupredoxins - blue copper proteins"/>
    <property type="match status" value="3"/>
</dbReference>
<dbReference type="PANTHER" id="PTHR11709">
    <property type="entry name" value="MULTI-COPPER OXIDASE"/>
    <property type="match status" value="1"/>
</dbReference>
<dbReference type="Pfam" id="PF07732">
    <property type="entry name" value="Cu-oxidase_3"/>
    <property type="match status" value="1"/>
</dbReference>
<evidence type="ECO:0000256" key="8">
    <source>
        <dbReference type="ARBA" id="ARBA00022737"/>
    </source>
</evidence>
<feature type="compositionally biased region" description="Low complexity" evidence="13">
    <location>
        <begin position="47"/>
        <end position="60"/>
    </location>
</feature>
<evidence type="ECO:0000313" key="16">
    <source>
        <dbReference type="Proteomes" id="UP001230065"/>
    </source>
</evidence>
<proteinExistence type="inferred from homology"/>
<evidence type="ECO:0000313" key="15">
    <source>
        <dbReference type="EMBL" id="MDR0177960.1"/>
    </source>
</evidence>
<comment type="cofactor">
    <cofactor evidence="1 12">
        <name>Cu(+)</name>
        <dbReference type="ChEBI" id="CHEBI:49552"/>
    </cofactor>
</comment>
<dbReference type="PANTHER" id="PTHR11709:SF394">
    <property type="entry name" value="FI03373P-RELATED"/>
    <property type="match status" value="1"/>
</dbReference>
<evidence type="ECO:0000259" key="14">
    <source>
        <dbReference type="Pfam" id="PF07732"/>
    </source>
</evidence>
<evidence type="ECO:0000256" key="13">
    <source>
        <dbReference type="SAM" id="MobiDB-lite"/>
    </source>
</evidence>
<feature type="binding site" description="type 1 copper site" evidence="12">
    <location>
        <position position="392"/>
    </location>
    <ligand>
        <name>Cu cation</name>
        <dbReference type="ChEBI" id="CHEBI:23378"/>
        <label>1</label>
    </ligand>
</feature>
<dbReference type="EC" id="1.7.2.1" evidence="5"/>
<dbReference type="CDD" id="cd04208">
    <property type="entry name" value="CuRO_2_CuNIR"/>
    <property type="match status" value="1"/>
</dbReference>
<feature type="compositionally biased region" description="Polar residues" evidence="13">
    <location>
        <begin position="22"/>
        <end position="34"/>
    </location>
</feature>
<keyword evidence="7 12" id="KW-0479">Metal-binding</keyword>